<sequence length="659" mass="68884">MAAAEQKKSYHVIKQFKGVNTKANRTAIGEDEFSWIENAQPIGFANIKVVNNRSSVKDSGNAAVTFGNTVNHLTSVNLTGKDYLLAFEDDGRAEYFDLTNSLKGNVAVAGTFSSSGVQVGQWKDERALILDPSKGYYTWDGTNLVSVGSIGEVAVTAGGTGYTAVPTVTISAPNDANGVQALANATISGGAVTSIIVAEAGTGYTSNATVTISGGGGASATAVAGIVTFKTGTVNALVTNGGSGYTNAANTVVTIAGGGGSGAAATPVLSGGQIVNIIVTDPGSSYSNSANLTVTISGGGGTNATAVGIINSNDNTGISSFSGRVWISFGRTVAYSAAGSYSDFTSVSAGTIVLTDSTLHGNIQQILSANNFLYIFGDDSINVFSDVRVTSAGVTLFTNTNISASVGSKRKDAIFPYFRSVLFLNDYGVYALVGSTTSKLSDALDGVFPLIDFTSPITAGQVLINNILCSAFNFKQSYFGGSRYVQAVFFDKKWFFTSQGDTLKYVTSAPVGGVINLYGTDTNALYRLYADSTANVSSTIQTSLNPMGDPIRTKQALKFAVEATITNTATINVTVDSETASSPSYSLTNTIGWTNNAGTLINWINNSSVVIYWSYTSGYVLYKSDAQQYGKYLGLTMTSNSPPFVVNTFEFEHELRVRF</sequence>
<dbReference type="EMBL" id="LR797128">
    <property type="protein sequence ID" value="CAB4188182.1"/>
    <property type="molecule type" value="Genomic_DNA"/>
</dbReference>
<evidence type="ECO:0000313" key="1">
    <source>
        <dbReference type="EMBL" id="CAB4188182.1"/>
    </source>
</evidence>
<gene>
    <name evidence="1" type="ORF">UFOVP1174_2</name>
</gene>
<accession>A0A6J5QWN8</accession>
<name>A0A6J5QWN8_9CAUD</name>
<protein>
    <recommendedName>
        <fullName evidence="2">Bacteriophage P22, Gp10, DNA-stabilising</fullName>
    </recommendedName>
</protein>
<proteinExistence type="predicted"/>
<reference evidence="1" key="1">
    <citation type="submission" date="2020-05" db="EMBL/GenBank/DDBJ databases">
        <authorList>
            <person name="Chiriac C."/>
            <person name="Salcher M."/>
            <person name="Ghai R."/>
            <person name="Kavagutti S V."/>
        </authorList>
    </citation>
    <scope>NUCLEOTIDE SEQUENCE</scope>
</reference>
<evidence type="ECO:0008006" key="2">
    <source>
        <dbReference type="Google" id="ProtNLM"/>
    </source>
</evidence>
<organism evidence="1">
    <name type="scientific">uncultured Caudovirales phage</name>
    <dbReference type="NCBI Taxonomy" id="2100421"/>
    <lineage>
        <taxon>Viruses</taxon>
        <taxon>Duplodnaviria</taxon>
        <taxon>Heunggongvirae</taxon>
        <taxon>Uroviricota</taxon>
        <taxon>Caudoviricetes</taxon>
        <taxon>Peduoviridae</taxon>
        <taxon>Maltschvirus</taxon>
        <taxon>Maltschvirus maltsch</taxon>
    </lineage>
</organism>